<dbReference type="GO" id="GO:0050515">
    <property type="term" value="F:4-(cytidine 5'-diphospho)-2-C-methyl-D-erythritol kinase activity"/>
    <property type="evidence" value="ECO:0007669"/>
    <property type="project" value="UniProtKB-UniRule"/>
</dbReference>
<feature type="domain" description="GHMP kinase N-terminal" evidence="7">
    <location>
        <begin position="71"/>
        <end position="130"/>
    </location>
</feature>
<dbReference type="GO" id="GO:0016114">
    <property type="term" value="P:terpenoid biosynthetic process"/>
    <property type="evidence" value="ECO:0007669"/>
    <property type="project" value="InterPro"/>
</dbReference>
<feature type="binding site" evidence="6">
    <location>
        <begin position="85"/>
        <end position="95"/>
    </location>
    <ligand>
        <name>ATP</name>
        <dbReference type="ChEBI" id="CHEBI:30616"/>
    </ligand>
</feature>
<comment type="function">
    <text evidence="6">Catalyzes the phosphorylation of the position 2 hydroxy group of 4-diphosphocytidyl-2C-methyl-D-erythritol.</text>
</comment>
<accession>A0A2G6KF37</accession>
<dbReference type="UniPathway" id="UPA00056">
    <property type="reaction ID" value="UER00094"/>
</dbReference>
<reference evidence="8 9" key="1">
    <citation type="submission" date="2017-10" db="EMBL/GenBank/DDBJ databases">
        <title>Novel microbial diversity and functional potential in the marine mammal oral microbiome.</title>
        <authorList>
            <person name="Dudek N.K."/>
            <person name="Sun C.L."/>
            <person name="Burstein D."/>
            <person name="Kantor R.S."/>
            <person name="Aliaga Goltsman D.S."/>
            <person name="Bik E.M."/>
            <person name="Thomas B.C."/>
            <person name="Banfield J.F."/>
            <person name="Relman D.A."/>
        </authorList>
    </citation>
    <scope>NUCLEOTIDE SEQUENCE [LARGE SCALE GENOMIC DNA]</scope>
    <source>
        <strain evidence="8">DOLJORAL78_61_10</strain>
    </source>
</reference>
<comment type="similarity">
    <text evidence="6">Belongs to the GHMP kinase family. IspE subfamily.</text>
</comment>
<evidence type="ECO:0000313" key="8">
    <source>
        <dbReference type="EMBL" id="PIE33419.1"/>
    </source>
</evidence>
<comment type="pathway">
    <text evidence="6">Isoprenoid biosynthesis; isopentenyl diphosphate biosynthesis via DXP pathway; isopentenyl diphosphate from 1-deoxy-D-xylulose 5-phosphate: step 3/6.</text>
</comment>
<feature type="active site" evidence="6">
    <location>
        <position position="10"/>
    </location>
</feature>
<dbReference type="PANTHER" id="PTHR43527">
    <property type="entry name" value="4-DIPHOSPHOCYTIDYL-2-C-METHYL-D-ERYTHRITOL KINASE, CHLOROPLASTIC"/>
    <property type="match status" value="1"/>
</dbReference>
<evidence type="ECO:0000313" key="9">
    <source>
        <dbReference type="Proteomes" id="UP000230914"/>
    </source>
</evidence>
<dbReference type="EMBL" id="PDSL01000032">
    <property type="protein sequence ID" value="PIE33419.1"/>
    <property type="molecule type" value="Genomic_DNA"/>
</dbReference>
<dbReference type="SUPFAM" id="SSF55060">
    <property type="entry name" value="GHMP Kinase, C-terminal domain"/>
    <property type="match status" value="1"/>
</dbReference>
<proteinExistence type="inferred from homology"/>
<evidence type="ECO:0000256" key="1">
    <source>
        <dbReference type="ARBA" id="ARBA00017473"/>
    </source>
</evidence>
<comment type="caution">
    <text evidence="8">The sequence shown here is derived from an EMBL/GenBank/DDBJ whole genome shotgun (WGS) entry which is preliminary data.</text>
</comment>
<dbReference type="InterPro" id="IPR036554">
    <property type="entry name" value="GHMP_kinase_C_sf"/>
</dbReference>
<dbReference type="Gene3D" id="3.30.70.890">
    <property type="entry name" value="GHMP kinase, C-terminal domain"/>
    <property type="match status" value="1"/>
</dbReference>
<comment type="catalytic activity">
    <reaction evidence="6">
        <text>4-CDP-2-C-methyl-D-erythritol + ATP = 4-CDP-2-C-methyl-D-erythritol 2-phosphate + ADP + H(+)</text>
        <dbReference type="Rhea" id="RHEA:18437"/>
        <dbReference type="ChEBI" id="CHEBI:15378"/>
        <dbReference type="ChEBI" id="CHEBI:30616"/>
        <dbReference type="ChEBI" id="CHEBI:57823"/>
        <dbReference type="ChEBI" id="CHEBI:57919"/>
        <dbReference type="ChEBI" id="CHEBI:456216"/>
        <dbReference type="EC" id="2.7.1.148"/>
    </reaction>
</comment>
<keyword evidence="4 6" id="KW-0418">Kinase</keyword>
<evidence type="ECO:0000256" key="5">
    <source>
        <dbReference type="ARBA" id="ARBA00022840"/>
    </source>
</evidence>
<keyword evidence="2 6" id="KW-0808">Transferase</keyword>
<dbReference type="SUPFAM" id="SSF54211">
    <property type="entry name" value="Ribosomal protein S5 domain 2-like"/>
    <property type="match status" value="1"/>
</dbReference>
<dbReference type="PANTHER" id="PTHR43527:SF2">
    <property type="entry name" value="4-DIPHOSPHOCYTIDYL-2-C-METHYL-D-ERYTHRITOL KINASE, CHLOROPLASTIC"/>
    <property type="match status" value="1"/>
</dbReference>
<dbReference type="Proteomes" id="UP000230914">
    <property type="component" value="Unassembled WGS sequence"/>
</dbReference>
<dbReference type="InterPro" id="IPR004424">
    <property type="entry name" value="IspE"/>
</dbReference>
<evidence type="ECO:0000256" key="6">
    <source>
        <dbReference type="HAMAP-Rule" id="MF_00061"/>
    </source>
</evidence>
<dbReference type="AlphaFoldDB" id="A0A2G6KF37"/>
<organism evidence="8 9">
    <name type="scientific">Ilumatobacter coccineus</name>
    <dbReference type="NCBI Taxonomy" id="467094"/>
    <lineage>
        <taxon>Bacteria</taxon>
        <taxon>Bacillati</taxon>
        <taxon>Actinomycetota</taxon>
        <taxon>Acidimicrobiia</taxon>
        <taxon>Acidimicrobiales</taxon>
        <taxon>Ilumatobacteraceae</taxon>
        <taxon>Ilumatobacter</taxon>
    </lineage>
</organism>
<keyword evidence="5 6" id="KW-0067">ATP-binding</keyword>
<evidence type="ECO:0000256" key="4">
    <source>
        <dbReference type="ARBA" id="ARBA00022777"/>
    </source>
</evidence>
<evidence type="ECO:0000256" key="3">
    <source>
        <dbReference type="ARBA" id="ARBA00022741"/>
    </source>
</evidence>
<evidence type="ECO:0000259" key="7">
    <source>
        <dbReference type="Pfam" id="PF00288"/>
    </source>
</evidence>
<keyword evidence="6" id="KW-0414">Isoprene biosynthesis</keyword>
<dbReference type="GO" id="GO:0019288">
    <property type="term" value="P:isopentenyl diphosphate biosynthetic process, methylerythritol 4-phosphate pathway"/>
    <property type="evidence" value="ECO:0007669"/>
    <property type="project" value="UniProtKB-UniRule"/>
</dbReference>
<dbReference type="GO" id="GO:0005524">
    <property type="term" value="F:ATP binding"/>
    <property type="evidence" value="ECO:0007669"/>
    <property type="project" value="UniProtKB-UniRule"/>
</dbReference>
<sequence>MNQVLTAHAKLTISLRITGVRPDGYHLIDAEMVSIGLTDTITLAPGDGIEVTGPYAEGIPTDRSNLVAKVIGDRRLQITIDKRIPHGGGLGGGSTDAAAVLRALGHRLDTDGFRQAARWGADIPFCLIGGRARVRGIGDELTPLPHLDRSVTLVILPLRVSTPAVYQRWDELGGPVAPGPNDLEPAALDLVPELARWRDLIGNATGRTPILAGSGATWWVHGNHAIALADLDRQGATVIATSTVRPEADGKAAEPTTS</sequence>
<dbReference type="HAMAP" id="MF_00061">
    <property type="entry name" value="IspE"/>
    <property type="match status" value="1"/>
</dbReference>
<name>A0A2G6KF37_9ACTN</name>
<evidence type="ECO:0000256" key="2">
    <source>
        <dbReference type="ARBA" id="ARBA00022679"/>
    </source>
</evidence>
<dbReference type="EC" id="2.7.1.148" evidence="6"/>
<dbReference type="InterPro" id="IPR020568">
    <property type="entry name" value="Ribosomal_Su5_D2-typ_SF"/>
</dbReference>
<protein>
    <recommendedName>
        <fullName evidence="1 6">4-diphosphocytidyl-2-C-methyl-D-erythritol kinase</fullName>
        <shortName evidence="6">CMK</shortName>
        <ecNumber evidence="6">2.7.1.148</ecNumber>
    </recommendedName>
    <alternativeName>
        <fullName evidence="6">4-(cytidine-5'-diphospho)-2-C-methyl-D-erythritol kinase</fullName>
    </alternativeName>
</protein>
<feature type="active site" evidence="6">
    <location>
        <position position="122"/>
    </location>
</feature>
<dbReference type="Gene3D" id="3.30.230.10">
    <property type="match status" value="1"/>
</dbReference>
<dbReference type="InterPro" id="IPR006204">
    <property type="entry name" value="GHMP_kinase_N_dom"/>
</dbReference>
<dbReference type="Pfam" id="PF00288">
    <property type="entry name" value="GHMP_kinases_N"/>
    <property type="match status" value="1"/>
</dbReference>
<dbReference type="InterPro" id="IPR014721">
    <property type="entry name" value="Ribsml_uS5_D2-typ_fold_subgr"/>
</dbReference>
<gene>
    <name evidence="6" type="primary">ispE</name>
    <name evidence="8" type="ORF">CSA55_01955</name>
</gene>
<keyword evidence="3 6" id="KW-0547">Nucleotide-binding</keyword>